<gene>
    <name evidence="1" type="ORF">DEO72_LG4g302</name>
</gene>
<protein>
    <submittedName>
        <fullName evidence="1">Uncharacterized protein</fullName>
    </submittedName>
</protein>
<dbReference type="Gramene" id="Vigun02g010000.1.v1.2">
    <property type="protein sequence ID" value="Vigun02g010000.1.v1.2.CDS.1"/>
    <property type="gene ID" value="Vigun02g010000.v1.2"/>
</dbReference>
<evidence type="ECO:0000313" key="1">
    <source>
        <dbReference type="EMBL" id="QCD89358.1"/>
    </source>
</evidence>
<accession>A0A4D6LLM0</accession>
<proteinExistence type="predicted"/>
<dbReference type="EMBL" id="CP039348">
    <property type="protein sequence ID" value="QCD89358.1"/>
    <property type="molecule type" value="Genomic_DNA"/>
</dbReference>
<dbReference type="Proteomes" id="UP000501690">
    <property type="component" value="Linkage Group LG4"/>
</dbReference>
<reference evidence="1 2" key="1">
    <citation type="submission" date="2019-04" db="EMBL/GenBank/DDBJ databases">
        <title>An improved genome assembly and genetic linkage map for asparagus bean, Vigna unguiculata ssp. sesquipedialis.</title>
        <authorList>
            <person name="Xia Q."/>
            <person name="Zhang R."/>
            <person name="Dong Y."/>
        </authorList>
    </citation>
    <scope>NUCLEOTIDE SEQUENCE [LARGE SCALE GENOMIC DNA]</scope>
    <source>
        <tissue evidence="1">Leaf</tissue>
    </source>
</reference>
<dbReference type="AlphaFoldDB" id="A0A4D6LLM0"/>
<keyword evidence="2" id="KW-1185">Reference proteome</keyword>
<organism evidence="1 2">
    <name type="scientific">Vigna unguiculata</name>
    <name type="common">Cowpea</name>
    <dbReference type="NCBI Taxonomy" id="3917"/>
    <lineage>
        <taxon>Eukaryota</taxon>
        <taxon>Viridiplantae</taxon>
        <taxon>Streptophyta</taxon>
        <taxon>Embryophyta</taxon>
        <taxon>Tracheophyta</taxon>
        <taxon>Spermatophyta</taxon>
        <taxon>Magnoliopsida</taxon>
        <taxon>eudicotyledons</taxon>
        <taxon>Gunneridae</taxon>
        <taxon>Pentapetalae</taxon>
        <taxon>rosids</taxon>
        <taxon>fabids</taxon>
        <taxon>Fabales</taxon>
        <taxon>Fabaceae</taxon>
        <taxon>Papilionoideae</taxon>
        <taxon>50 kb inversion clade</taxon>
        <taxon>NPAAA clade</taxon>
        <taxon>indigoferoid/millettioid clade</taxon>
        <taxon>Phaseoleae</taxon>
        <taxon>Vigna</taxon>
    </lineage>
</organism>
<evidence type="ECO:0000313" key="2">
    <source>
        <dbReference type="Proteomes" id="UP000501690"/>
    </source>
</evidence>
<name>A0A4D6LLM0_VIGUN</name>
<sequence>MEVHSTSTMILQKRRSPMVDDGVVGEGIATTRFVVVPAAVHDLQWLPTMARNLCRCGLLIPYGGRRRCEADLVRGGGAALQRRLATSCLWSQRGCCSGWRKVFLDGFSLSLSNRAMVACHGS</sequence>